<proteinExistence type="predicted"/>
<organism evidence="1 2">
    <name type="scientific">Glossina brevipalpis</name>
    <dbReference type="NCBI Taxonomy" id="37001"/>
    <lineage>
        <taxon>Eukaryota</taxon>
        <taxon>Metazoa</taxon>
        <taxon>Ecdysozoa</taxon>
        <taxon>Arthropoda</taxon>
        <taxon>Hexapoda</taxon>
        <taxon>Insecta</taxon>
        <taxon>Pterygota</taxon>
        <taxon>Neoptera</taxon>
        <taxon>Endopterygota</taxon>
        <taxon>Diptera</taxon>
        <taxon>Brachycera</taxon>
        <taxon>Muscomorpha</taxon>
        <taxon>Hippoboscoidea</taxon>
        <taxon>Glossinidae</taxon>
        <taxon>Glossina</taxon>
    </lineage>
</organism>
<dbReference type="PANTHER" id="PTHR40240">
    <property type="entry name" value="PLEXUS, ISOFORM A"/>
    <property type="match status" value="1"/>
</dbReference>
<dbReference type="AlphaFoldDB" id="A0A1A9WNA5"/>
<sequence>MAENDTVIATVCDTVNSNSNHNNQHDVVVKTTIITLSGESGNAIVGNCGGVRVDGSIHAATTNVITAGTTNHQSTASTSIPSIVAVHPTNNAIIALHNGNLNKTLNTTQNTTKTSTTTTATTNGWTDYKKLKTYLILKDKQNEKTNQTPESERAYFLRKKPASVVERAKFVCYTCGNDTPSSQLRLVYCCPNAEREPYYPFIKTMTAFKNASPISPQGMVQICSNCYEKHSSRAEGGQNATTGGVGTAATGEKVFINYFFPHLILKLFVRYFSNYV</sequence>
<evidence type="ECO:0000313" key="1">
    <source>
        <dbReference type="EnsemblMetazoa" id="GBRI025906-PA"/>
    </source>
</evidence>
<name>A0A1A9WNA5_9MUSC</name>
<keyword evidence="2" id="KW-1185">Reference proteome</keyword>
<protein>
    <submittedName>
        <fullName evidence="1">Uncharacterized protein</fullName>
    </submittedName>
</protein>
<accession>A0A1A9WNA5</accession>
<dbReference type="EnsemblMetazoa" id="GBRI025906-RA">
    <property type="protein sequence ID" value="GBRI025906-PA"/>
    <property type="gene ID" value="GBRI025906"/>
</dbReference>
<dbReference type="PANTHER" id="PTHR40240:SF1">
    <property type="entry name" value="PLEXUS, ISOFORM A"/>
    <property type="match status" value="1"/>
</dbReference>
<reference evidence="2" key="1">
    <citation type="submission" date="2014-03" db="EMBL/GenBank/DDBJ databases">
        <authorList>
            <person name="Aksoy S."/>
            <person name="Warren W."/>
            <person name="Wilson R.K."/>
        </authorList>
    </citation>
    <scope>NUCLEOTIDE SEQUENCE [LARGE SCALE GENOMIC DNA]</scope>
    <source>
        <strain evidence="2">IAEA</strain>
    </source>
</reference>
<dbReference type="VEuPathDB" id="VectorBase:GBRI025906"/>
<dbReference type="Proteomes" id="UP000091820">
    <property type="component" value="Unassembled WGS sequence"/>
</dbReference>
<evidence type="ECO:0000313" key="2">
    <source>
        <dbReference type="Proteomes" id="UP000091820"/>
    </source>
</evidence>
<reference evidence="1" key="2">
    <citation type="submission" date="2020-05" db="UniProtKB">
        <authorList>
            <consortium name="EnsemblMetazoa"/>
        </authorList>
    </citation>
    <scope>IDENTIFICATION</scope>
    <source>
        <strain evidence="1">IAEA</strain>
    </source>
</reference>
<dbReference type="STRING" id="37001.A0A1A9WNA5"/>